<keyword evidence="2" id="KW-0963">Cytoplasm</keyword>
<protein>
    <recommendedName>
        <fullName evidence="6">Dynamitin</fullName>
    </recommendedName>
</protein>
<evidence type="ECO:0000313" key="5">
    <source>
        <dbReference type="Proteomes" id="UP001139887"/>
    </source>
</evidence>
<feature type="region of interest" description="Disordered" evidence="3">
    <location>
        <begin position="1"/>
        <end position="54"/>
    </location>
</feature>
<evidence type="ECO:0008006" key="6">
    <source>
        <dbReference type="Google" id="ProtNLM"/>
    </source>
</evidence>
<keyword evidence="5" id="KW-1185">Reference proteome</keyword>
<evidence type="ECO:0000256" key="3">
    <source>
        <dbReference type="SAM" id="MobiDB-lite"/>
    </source>
</evidence>
<proteinExistence type="predicted"/>
<accession>A0A9W8ICS8</accession>
<evidence type="ECO:0000256" key="2">
    <source>
        <dbReference type="ARBA" id="ARBA00022490"/>
    </source>
</evidence>
<dbReference type="GO" id="GO:0005737">
    <property type="term" value="C:cytoplasm"/>
    <property type="evidence" value="ECO:0007669"/>
    <property type="project" value="UniProtKB-SubCell"/>
</dbReference>
<comment type="subcellular location">
    <subcellularLocation>
        <location evidence="1">Cytoplasm</location>
    </subcellularLocation>
</comment>
<dbReference type="EMBL" id="JANBUW010000096">
    <property type="protein sequence ID" value="KAJ2849196.1"/>
    <property type="molecule type" value="Genomic_DNA"/>
</dbReference>
<name>A0A9W8ICS8_9FUNG</name>
<evidence type="ECO:0000313" key="4">
    <source>
        <dbReference type="EMBL" id="KAJ2849196.1"/>
    </source>
</evidence>
<feature type="compositionally biased region" description="Acidic residues" evidence="3">
    <location>
        <begin position="27"/>
        <end position="39"/>
    </location>
</feature>
<sequence>MDASVASKYANLPDIDTEQPDVYETPDVPEDESYDDEAEVPLSEDISTDTVPTGEAAARFRVSSGDIDPKSALARYQRSLLRTLQLESLSGDKEVFSGSGSNNVQLDETPEQRLRRLVYEAQELREQLETNGSAKNTKQTVPLMKLVSGLHDELAQLSMQAEKGNSESAQLLWKQLNEPSSLTSKDQSKPVARTEPTNVSAFERRIATLEKLIGANSTLVTEDSFVGHNLIDTVARLRQQIEILADPQRVEGIQRRVKQMLVEMDRLELASMQANKAASEAAEGKGSNATVRLDPGTIKRVDELYEKMSNMDSLIELAPATARRLQSLSKLHAEAAEAVSRISRMENEQGSISDELATMKDVAASLKSSIAENAETLKANIGHIDSRIAALSERLDGLKK</sequence>
<dbReference type="AlphaFoldDB" id="A0A9W8ICS8"/>
<comment type="caution">
    <text evidence="4">The sequence shown here is derived from an EMBL/GenBank/DDBJ whole genome shotgun (WGS) entry which is preliminary data.</text>
</comment>
<evidence type="ECO:0000256" key="1">
    <source>
        <dbReference type="ARBA" id="ARBA00004496"/>
    </source>
</evidence>
<dbReference type="OrthoDB" id="4977at2759"/>
<dbReference type="InterPro" id="IPR028133">
    <property type="entry name" value="Dynamitin"/>
</dbReference>
<reference evidence="4" key="1">
    <citation type="submission" date="2022-07" db="EMBL/GenBank/DDBJ databases">
        <title>Phylogenomic reconstructions and comparative analyses of Kickxellomycotina fungi.</title>
        <authorList>
            <person name="Reynolds N.K."/>
            <person name="Stajich J.E."/>
            <person name="Barry K."/>
            <person name="Grigoriev I.V."/>
            <person name="Crous P."/>
            <person name="Smith M.E."/>
        </authorList>
    </citation>
    <scope>NUCLEOTIDE SEQUENCE</scope>
    <source>
        <strain evidence="4">NRRL 1566</strain>
    </source>
</reference>
<dbReference type="Pfam" id="PF04912">
    <property type="entry name" value="Dynamitin"/>
    <property type="match status" value="1"/>
</dbReference>
<dbReference type="Proteomes" id="UP001139887">
    <property type="component" value="Unassembled WGS sequence"/>
</dbReference>
<gene>
    <name evidence="4" type="ORF">IWW36_002795</name>
</gene>
<dbReference type="GO" id="GO:0005869">
    <property type="term" value="C:dynactin complex"/>
    <property type="evidence" value="ECO:0007669"/>
    <property type="project" value="InterPro"/>
</dbReference>
<dbReference type="GO" id="GO:0007017">
    <property type="term" value="P:microtubule-based process"/>
    <property type="evidence" value="ECO:0007669"/>
    <property type="project" value="InterPro"/>
</dbReference>
<organism evidence="4 5">
    <name type="scientific">Coemansia brasiliensis</name>
    <dbReference type="NCBI Taxonomy" id="2650707"/>
    <lineage>
        <taxon>Eukaryota</taxon>
        <taxon>Fungi</taxon>
        <taxon>Fungi incertae sedis</taxon>
        <taxon>Zoopagomycota</taxon>
        <taxon>Kickxellomycotina</taxon>
        <taxon>Kickxellomycetes</taxon>
        <taxon>Kickxellales</taxon>
        <taxon>Kickxellaceae</taxon>
        <taxon>Coemansia</taxon>
    </lineage>
</organism>
<dbReference type="PANTHER" id="PTHR15346">
    <property type="entry name" value="DYNACTIN SUBUNIT"/>
    <property type="match status" value="1"/>
</dbReference>